<name>A0ABT8CBG0_9BACT</name>
<accession>A0ABT8CBG0</accession>
<proteinExistence type="predicted"/>
<dbReference type="EMBL" id="JAUFQS010000047">
    <property type="protein sequence ID" value="MDN3690144.1"/>
    <property type="molecule type" value="Genomic_DNA"/>
</dbReference>
<dbReference type="Proteomes" id="UP001236663">
    <property type="component" value="Unassembled WGS sequence"/>
</dbReference>
<gene>
    <name evidence="1" type="ORF">QWZ15_20150</name>
</gene>
<evidence type="ECO:0000313" key="1">
    <source>
        <dbReference type="EMBL" id="MDN3690144.1"/>
    </source>
</evidence>
<keyword evidence="2" id="KW-1185">Reference proteome</keyword>
<comment type="caution">
    <text evidence="1">The sequence shown here is derived from an EMBL/GenBank/DDBJ whole genome shotgun (WGS) entry which is preliminary data.</text>
</comment>
<evidence type="ECO:0000313" key="2">
    <source>
        <dbReference type="Proteomes" id="UP001236663"/>
    </source>
</evidence>
<organism evidence="1 2">
    <name type="scientific">Cyclobacterium jeungdonense</name>
    <dbReference type="NCBI Taxonomy" id="708087"/>
    <lineage>
        <taxon>Bacteria</taxon>
        <taxon>Pseudomonadati</taxon>
        <taxon>Bacteroidota</taxon>
        <taxon>Cytophagia</taxon>
        <taxon>Cytophagales</taxon>
        <taxon>Cyclobacteriaceae</taxon>
        <taxon>Cyclobacterium</taxon>
    </lineage>
</organism>
<sequence>MSALIDRGLFVFTVNKKSDRHPSNVILKSPITPQSAKDAGIPKDLSFVFG</sequence>
<protein>
    <submittedName>
        <fullName evidence="1">Uncharacterized protein</fullName>
    </submittedName>
</protein>
<dbReference type="RefSeq" id="WP_163383347.1">
    <property type="nucleotide sequence ID" value="NZ_JAUFQS010000047.1"/>
</dbReference>
<reference evidence="2" key="1">
    <citation type="journal article" date="2019" name="Int. J. Syst. Evol. Microbiol.">
        <title>The Global Catalogue of Microorganisms (GCM) 10K type strain sequencing project: providing services to taxonomists for standard genome sequencing and annotation.</title>
        <authorList>
            <consortium name="The Broad Institute Genomics Platform"/>
            <consortium name="The Broad Institute Genome Sequencing Center for Infectious Disease"/>
            <person name="Wu L."/>
            <person name="Ma J."/>
        </authorList>
    </citation>
    <scope>NUCLEOTIDE SEQUENCE [LARGE SCALE GENOMIC DNA]</scope>
    <source>
        <strain evidence="2">CECT 7706</strain>
    </source>
</reference>